<dbReference type="GO" id="GO:0008106">
    <property type="term" value="F:alcohol dehydrogenase (NADP+) activity"/>
    <property type="evidence" value="ECO:0007669"/>
    <property type="project" value="TreeGrafter"/>
</dbReference>
<accession>A0A081P1B4</accession>
<dbReference type="InterPro" id="IPR001670">
    <property type="entry name" value="ADH_Fe/GldA"/>
</dbReference>
<dbReference type="GO" id="GO:1990362">
    <property type="term" value="F:butanol dehydrogenase (NAD+) activity"/>
    <property type="evidence" value="ECO:0007669"/>
    <property type="project" value="InterPro"/>
</dbReference>
<dbReference type="PANTHER" id="PTHR43633">
    <property type="entry name" value="ALCOHOL DEHYDROGENASE YQHD"/>
    <property type="match status" value="1"/>
</dbReference>
<dbReference type="InterPro" id="IPR056798">
    <property type="entry name" value="ADH_Fe_C"/>
</dbReference>
<dbReference type="PANTHER" id="PTHR43633:SF1">
    <property type="entry name" value="ALCOHOL DEHYDROGENASE YQHD"/>
    <property type="match status" value="1"/>
</dbReference>
<dbReference type="SUPFAM" id="SSF56796">
    <property type="entry name" value="Dehydroquinate synthase-like"/>
    <property type="match status" value="1"/>
</dbReference>
<dbReference type="Pfam" id="PF00465">
    <property type="entry name" value="Fe-ADH"/>
    <property type="match status" value="1"/>
</dbReference>
<protein>
    <submittedName>
        <fullName evidence="4">Butanol dehydrogenase</fullName>
    </submittedName>
</protein>
<keyword evidence="1" id="KW-0560">Oxidoreductase</keyword>
<dbReference type="eggNOG" id="COG1979">
    <property type="taxonomic scope" value="Bacteria"/>
</dbReference>
<evidence type="ECO:0000256" key="1">
    <source>
        <dbReference type="ARBA" id="ARBA00023002"/>
    </source>
</evidence>
<dbReference type="InterPro" id="IPR018211">
    <property type="entry name" value="ADH_Fe_CS"/>
</dbReference>
<dbReference type="CDD" id="cd08187">
    <property type="entry name" value="BDH"/>
    <property type="match status" value="1"/>
</dbReference>
<feature type="domain" description="Alcohol dehydrogenase iron-type/glycerol dehydrogenase GldA" evidence="2">
    <location>
        <begin position="9"/>
        <end position="178"/>
    </location>
</feature>
<reference evidence="4 5" key="1">
    <citation type="submission" date="2014-06" db="EMBL/GenBank/DDBJ databases">
        <title>Draft genome sequence of Paenibacillus sp. MSt1.</title>
        <authorList>
            <person name="Aw Y.K."/>
            <person name="Ong K.S."/>
            <person name="Gan H.M."/>
            <person name="Lee S.M."/>
        </authorList>
    </citation>
    <scope>NUCLEOTIDE SEQUENCE [LARGE SCALE GENOMIC DNA]</scope>
    <source>
        <strain evidence="4 5">MSt1</strain>
    </source>
</reference>
<dbReference type="OrthoDB" id="9801156at2"/>
<keyword evidence="5" id="KW-1185">Reference proteome</keyword>
<organism evidence="4 5">
    <name type="scientific">Paenibacillus tyrfis</name>
    <dbReference type="NCBI Taxonomy" id="1501230"/>
    <lineage>
        <taxon>Bacteria</taxon>
        <taxon>Bacillati</taxon>
        <taxon>Bacillota</taxon>
        <taxon>Bacilli</taxon>
        <taxon>Bacillales</taxon>
        <taxon>Paenibacillaceae</taxon>
        <taxon>Paenibacillus</taxon>
    </lineage>
</organism>
<dbReference type="PROSITE" id="PS00913">
    <property type="entry name" value="ADH_IRON_1"/>
    <property type="match status" value="1"/>
</dbReference>
<dbReference type="Proteomes" id="UP000028123">
    <property type="component" value="Unassembled WGS sequence"/>
</dbReference>
<dbReference type="GO" id="GO:0005829">
    <property type="term" value="C:cytosol"/>
    <property type="evidence" value="ECO:0007669"/>
    <property type="project" value="TreeGrafter"/>
</dbReference>
<dbReference type="AlphaFoldDB" id="A0A081P1B4"/>
<evidence type="ECO:0000313" key="4">
    <source>
        <dbReference type="EMBL" id="KEQ24487.1"/>
    </source>
</evidence>
<sequence>MNSFDFHNPTKILFGAGKLEQLGEQVAACGSKTVLLVYGGGSIKKSGLYDRILTQLANAGVRTVELPGVEPNPRVTTVRKGIELCRAEGVDLILAVGGGSVIDAAKAVAVGVPYEGDVWDFLMRKAKITAALPLGTVLTLSATGSEMNGNAVITNWEEKLKKSFGSIYAYPKFSILDPTLTYSVPADQTVNGIVDMMSHVFEQYFSLTPDTPLQERLCESILQTVIENGEQALANPEQYEARANLMLCGTYALNGGMISVGVQTDWATHAIEHEVSAIYDIAHAAGLSILFPSWMKYVYHSRPDRFVQFAVRVWNIDPAGKSEEEIALAGIQATRDYFTRIGAPARLTDLGIGESEIGRMAKEAVKFGPVGSFKVLHEDDVKAILQLSL</sequence>
<dbReference type="GO" id="GO:1990002">
    <property type="term" value="F:methylglyoxal reductase (NADPH) (acetol producing) activity"/>
    <property type="evidence" value="ECO:0007669"/>
    <property type="project" value="TreeGrafter"/>
</dbReference>
<proteinExistence type="predicted"/>
<dbReference type="Gene3D" id="1.20.1090.10">
    <property type="entry name" value="Dehydroquinate synthase-like - alpha domain"/>
    <property type="match status" value="1"/>
</dbReference>
<dbReference type="Pfam" id="PF25137">
    <property type="entry name" value="ADH_Fe_C"/>
    <property type="match status" value="1"/>
</dbReference>
<dbReference type="Gene3D" id="3.40.50.1970">
    <property type="match status" value="1"/>
</dbReference>
<evidence type="ECO:0000313" key="5">
    <source>
        <dbReference type="Proteomes" id="UP000028123"/>
    </source>
</evidence>
<feature type="domain" description="Fe-containing alcohol dehydrogenase-like C-terminal" evidence="3">
    <location>
        <begin position="189"/>
        <end position="386"/>
    </location>
</feature>
<dbReference type="PROSITE" id="PS00060">
    <property type="entry name" value="ADH_IRON_2"/>
    <property type="match status" value="1"/>
</dbReference>
<dbReference type="RefSeq" id="WP_036685789.1">
    <property type="nucleotide sequence ID" value="NZ_JNVM01000016.1"/>
</dbReference>
<name>A0A081P1B4_9BACL</name>
<gene>
    <name evidence="4" type="ORF">ET33_09420</name>
</gene>
<evidence type="ECO:0000259" key="3">
    <source>
        <dbReference type="Pfam" id="PF25137"/>
    </source>
</evidence>
<dbReference type="GO" id="GO:0046872">
    <property type="term" value="F:metal ion binding"/>
    <property type="evidence" value="ECO:0007669"/>
    <property type="project" value="InterPro"/>
</dbReference>
<dbReference type="EMBL" id="JNVM01000016">
    <property type="protein sequence ID" value="KEQ24487.1"/>
    <property type="molecule type" value="Genomic_DNA"/>
</dbReference>
<dbReference type="FunFam" id="3.40.50.1970:FF:000003">
    <property type="entry name" value="Alcohol dehydrogenase, iron-containing"/>
    <property type="match status" value="1"/>
</dbReference>
<evidence type="ECO:0000259" key="2">
    <source>
        <dbReference type="Pfam" id="PF00465"/>
    </source>
</evidence>
<comment type="caution">
    <text evidence="4">The sequence shown here is derived from an EMBL/GenBank/DDBJ whole genome shotgun (WGS) entry which is preliminary data.</text>
</comment>
<dbReference type="InterPro" id="IPR044731">
    <property type="entry name" value="BDH-like"/>
</dbReference>